<dbReference type="GO" id="GO:0042597">
    <property type="term" value="C:periplasmic space"/>
    <property type="evidence" value="ECO:0007669"/>
    <property type="project" value="UniProtKB-ARBA"/>
</dbReference>
<name>A0A9D1IBH1_9FIRM</name>
<comment type="subcellular location">
    <subcellularLocation>
        <location evidence="1">Cell membrane</location>
        <topology evidence="1">Lipid-anchor</topology>
    </subcellularLocation>
</comment>
<proteinExistence type="inferred from homology"/>
<dbReference type="PIRSF" id="PIRSF002741">
    <property type="entry name" value="MppA"/>
    <property type="match status" value="1"/>
</dbReference>
<dbReference type="Pfam" id="PF00496">
    <property type="entry name" value="SBP_bac_5"/>
    <property type="match status" value="1"/>
</dbReference>
<dbReference type="InterPro" id="IPR030678">
    <property type="entry name" value="Peptide/Ni-bd"/>
</dbReference>
<evidence type="ECO:0000256" key="5">
    <source>
        <dbReference type="SAM" id="SignalP"/>
    </source>
</evidence>
<dbReference type="GO" id="GO:0043190">
    <property type="term" value="C:ATP-binding cassette (ABC) transporter complex"/>
    <property type="evidence" value="ECO:0007669"/>
    <property type="project" value="InterPro"/>
</dbReference>
<reference evidence="7" key="1">
    <citation type="submission" date="2020-10" db="EMBL/GenBank/DDBJ databases">
        <authorList>
            <person name="Gilroy R."/>
        </authorList>
    </citation>
    <scope>NUCLEOTIDE SEQUENCE</scope>
    <source>
        <strain evidence="7">ChiHcec3-11533</strain>
    </source>
</reference>
<dbReference type="Gene3D" id="3.90.76.10">
    <property type="entry name" value="Dipeptide-binding Protein, Domain 1"/>
    <property type="match status" value="1"/>
</dbReference>
<dbReference type="GO" id="GO:1904680">
    <property type="term" value="F:peptide transmembrane transporter activity"/>
    <property type="evidence" value="ECO:0007669"/>
    <property type="project" value="TreeGrafter"/>
</dbReference>
<dbReference type="CDD" id="cd08504">
    <property type="entry name" value="PBP2_OppA"/>
    <property type="match status" value="1"/>
</dbReference>
<evidence type="ECO:0000256" key="4">
    <source>
        <dbReference type="ARBA" id="ARBA00022729"/>
    </source>
</evidence>
<comment type="similarity">
    <text evidence="2">Belongs to the bacterial solute-binding protein 5 family.</text>
</comment>
<dbReference type="PANTHER" id="PTHR30290:SF10">
    <property type="entry name" value="PERIPLASMIC OLIGOPEPTIDE-BINDING PROTEIN-RELATED"/>
    <property type="match status" value="1"/>
</dbReference>
<comment type="caution">
    <text evidence="7">The sequence shown here is derived from an EMBL/GenBank/DDBJ whole genome shotgun (WGS) entry which is preliminary data.</text>
</comment>
<dbReference type="InterPro" id="IPR023765">
    <property type="entry name" value="SBP_5_CS"/>
</dbReference>
<keyword evidence="4 5" id="KW-0732">Signal</keyword>
<dbReference type="SUPFAM" id="SSF53850">
    <property type="entry name" value="Periplasmic binding protein-like II"/>
    <property type="match status" value="1"/>
</dbReference>
<dbReference type="EMBL" id="DVMU01000160">
    <property type="protein sequence ID" value="HIU34325.1"/>
    <property type="molecule type" value="Genomic_DNA"/>
</dbReference>
<accession>A0A9D1IBH1</accession>
<evidence type="ECO:0000256" key="2">
    <source>
        <dbReference type="ARBA" id="ARBA00005695"/>
    </source>
</evidence>
<dbReference type="PANTHER" id="PTHR30290">
    <property type="entry name" value="PERIPLASMIC BINDING COMPONENT OF ABC TRANSPORTER"/>
    <property type="match status" value="1"/>
</dbReference>
<feature type="chain" id="PRO_5038407353" evidence="5">
    <location>
        <begin position="25"/>
        <end position="643"/>
    </location>
</feature>
<keyword evidence="3" id="KW-0813">Transport</keyword>
<dbReference type="InterPro" id="IPR000914">
    <property type="entry name" value="SBP_5_dom"/>
</dbReference>
<dbReference type="Gene3D" id="3.40.190.10">
    <property type="entry name" value="Periplasmic binding protein-like II"/>
    <property type="match status" value="1"/>
</dbReference>
<evidence type="ECO:0000313" key="7">
    <source>
        <dbReference type="EMBL" id="HIU34325.1"/>
    </source>
</evidence>
<evidence type="ECO:0000256" key="1">
    <source>
        <dbReference type="ARBA" id="ARBA00004193"/>
    </source>
</evidence>
<organism evidence="7 8">
    <name type="scientific">Candidatus Pullichristensenella excrementigallinarum</name>
    <dbReference type="NCBI Taxonomy" id="2840907"/>
    <lineage>
        <taxon>Bacteria</taxon>
        <taxon>Bacillati</taxon>
        <taxon>Bacillota</taxon>
        <taxon>Clostridia</taxon>
        <taxon>Candidatus Pullichristensenella</taxon>
    </lineage>
</organism>
<reference evidence="7" key="2">
    <citation type="journal article" date="2021" name="PeerJ">
        <title>Extensive microbial diversity within the chicken gut microbiome revealed by metagenomics and culture.</title>
        <authorList>
            <person name="Gilroy R."/>
            <person name="Ravi A."/>
            <person name="Getino M."/>
            <person name="Pursley I."/>
            <person name="Horton D.L."/>
            <person name="Alikhan N.F."/>
            <person name="Baker D."/>
            <person name="Gharbi K."/>
            <person name="Hall N."/>
            <person name="Watson M."/>
            <person name="Adriaenssens E.M."/>
            <person name="Foster-Nyarko E."/>
            <person name="Jarju S."/>
            <person name="Secka A."/>
            <person name="Antonio M."/>
            <person name="Oren A."/>
            <person name="Chaudhuri R.R."/>
            <person name="La Ragione R."/>
            <person name="Hildebrand F."/>
            <person name="Pallen M.J."/>
        </authorList>
    </citation>
    <scope>NUCLEOTIDE SEQUENCE</scope>
    <source>
        <strain evidence="7">ChiHcec3-11533</strain>
    </source>
</reference>
<dbReference type="Proteomes" id="UP000824072">
    <property type="component" value="Unassembled WGS sequence"/>
</dbReference>
<evidence type="ECO:0000256" key="3">
    <source>
        <dbReference type="ARBA" id="ARBA00022448"/>
    </source>
</evidence>
<feature type="signal peptide" evidence="5">
    <location>
        <begin position="1"/>
        <end position="24"/>
    </location>
</feature>
<gene>
    <name evidence="7" type="ORF">IAB02_07160</name>
</gene>
<dbReference type="Gene3D" id="3.10.105.10">
    <property type="entry name" value="Dipeptide-binding Protein, Domain 3"/>
    <property type="match status" value="1"/>
</dbReference>
<dbReference type="AlphaFoldDB" id="A0A9D1IBH1"/>
<dbReference type="PROSITE" id="PS01040">
    <property type="entry name" value="SBP_BACTERIAL_5"/>
    <property type="match status" value="1"/>
</dbReference>
<sequence>MKRTTRLLALLVALIIAFPMAAFAEGETAVYRTLYASEVDTLNYLYTTTTNNLEIPANTIDTLIEYDCYGVLQPSLAESWEHNEDYTEWTFHIREGVKWVDKDGNEVADVTAHDWVSAAHYILDAHNDSSNEYNWEVAKVTNAAEYYAYTAYQLALENATDGTDENGNAVKLDEDGEVIEEVAAVAAEDIGVKAVDDYTLVFTLDAPCSYFLSMLCWSAFMPVNGDFLAECGTSFGTSAETLLYCGAFILSEFEPQVQRVMTKNASYWDAENVFIDTIQMTYNAEASTIAPTMYLQGEVDYAEVGANLLDAMLSSYSDQIHASRPDVSYSYWYLFNFDPNFDAEYEPDNWKIAVNNENFRLSIMHGLDRVNAMQVYDAANPEGLLNNTITPLSFASASKDYAYYGGLDKYTDGETFNADLALEYKEKAMEELSAEGCTFPVKVYMRYNPTTTNWAEECLLVEQQLENLLGADYIDVIVEAGPETSFLAAVRRTGDYGLMKCNWGADYSDASAFIVDPFGEDSSYSFIFKSEDEQTQAYYQEYLDLVAEALTITDDDEARYETFAKAEAVLLDHGFAIPIHTNDRTYAFAKVNPFEGPYAAFGFSSLRYKGQHVLETSMGMEEFEAAYQTWLTEREAALEAASN</sequence>
<dbReference type="InterPro" id="IPR039424">
    <property type="entry name" value="SBP_5"/>
</dbReference>
<dbReference type="GO" id="GO:0015833">
    <property type="term" value="P:peptide transport"/>
    <property type="evidence" value="ECO:0007669"/>
    <property type="project" value="TreeGrafter"/>
</dbReference>
<evidence type="ECO:0000259" key="6">
    <source>
        <dbReference type="Pfam" id="PF00496"/>
    </source>
</evidence>
<protein>
    <submittedName>
        <fullName evidence="7">Peptide ABC transporter substrate-binding protein</fullName>
    </submittedName>
</protein>
<evidence type="ECO:0000313" key="8">
    <source>
        <dbReference type="Proteomes" id="UP000824072"/>
    </source>
</evidence>
<feature type="domain" description="Solute-binding protein family 5" evidence="6">
    <location>
        <begin position="72"/>
        <end position="518"/>
    </location>
</feature>